<organism evidence="9 10">
    <name type="scientific">Acidaminococcus fermentans</name>
    <dbReference type="NCBI Taxonomy" id="905"/>
    <lineage>
        <taxon>Bacteria</taxon>
        <taxon>Bacillati</taxon>
        <taxon>Bacillota</taxon>
        <taxon>Negativicutes</taxon>
        <taxon>Acidaminococcales</taxon>
        <taxon>Acidaminococcaceae</taxon>
        <taxon>Acidaminococcus</taxon>
    </lineage>
</organism>
<dbReference type="Proteomes" id="UP000441455">
    <property type="component" value="Unassembled WGS sequence"/>
</dbReference>
<feature type="binding site" evidence="7">
    <location>
        <position position="53"/>
    </location>
    <ligand>
        <name>S-adenosyl-L-methionine</name>
        <dbReference type="ChEBI" id="CHEBI:59789"/>
    </ligand>
</feature>
<dbReference type="OrthoDB" id="9805629at2"/>
<evidence type="ECO:0000256" key="1">
    <source>
        <dbReference type="ARBA" id="ARBA00006594"/>
    </source>
</evidence>
<dbReference type="GO" id="GO:0032259">
    <property type="term" value="P:methylation"/>
    <property type="evidence" value="ECO:0007669"/>
    <property type="project" value="UniProtKB-KW"/>
</dbReference>
<dbReference type="InterPro" id="IPR023095">
    <property type="entry name" value="Ade_MeTrfase_dom_2"/>
</dbReference>
<sequence length="269" mass="31184">MIKPVIKWSGSKRSQADEILKNIPAQFNTYFEPFVGGGSILYAIHPQKAICGDICEPLIALWNEIKDRPEELAEAYTLRWNRLQSEGYEAYYSIRDDFNRTHSPEDLMFLSRTCVNGLIRFNAKGEFNNSLHHTRKGIKPESLEKIIMDWSKRIKGTLFLANDYVTTTASATAGDFIYLDPPYFHTVGRYYGTKSIDFDEFVIFLEKLNSRGIKYMLSFDGKRGDTDYTVNLPKELYKRHKFIASGNSSFKKVMDKESQQVYESIYMNY</sequence>
<dbReference type="InterPro" id="IPR012327">
    <property type="entry name" value="MeTrfase_D12"/>
</dbReference>
<dbReference type="GO" id="GO:0009007">
    <property type="term" value="F:site-specific DNA-methyltransferase (adenine-specific) activity"/>
    <property type="evidence" value="ECO:0007669"/>
    <property type="project" value="UniProtKB-UniRule"/>
</dbReference>
<feature type="binding site" evidence="7">
    <location>
        <position position="12"/>
    </location>
    <ligand>
        <name>S-adenosyl-L-methionine</name>
        <dbReference type="ChEBI" id="CHEBI:59789"/>
    </ligand>
</feature>
<dbReference type="PANTHER" id="PTHR30481:SF3">
    <property type="entry name" value="DNA ADENINE METHYLASE"/>
    <property type="match status" value="1"/>
</dbReference>
<evidence type="ECO:0000313" key="9">
    <source>
        <dbReference type="EMBL" id="MSS82213.1"/>
    </source>
</evidence>
<comment type="similarity">
    <text evidence="1 8">Belongs to the N(4)/N(6)-methyltransferase family.</text>
</comment>
<reference evidence="9 10" key="1">
    <citation type="submission" date="2019-08" db="EMBL/GenBank/DDBJ databases">
        <title>In-depth cultivation of the pig gut microbiome towards novel bacterial diversity and tailored functional studies.</title>
        <authorList>
            <person name="Wylensek D."/>
            <person name="Hitch T.C.A."/>
            <person name="Clavel T."/>
        </authorList>
    </citation>
    <scope>NUCLEOTIDE SEQUENCE [LARGE SCALE GENOMIC DNA]</scope>
    <source>
        <strain evidence="9 10">WCA-389-WT-5B</strain>
    </source>
</reference>
<dbReference type="InterPro" id="IPR012263">
    <property type="entry name" value="M_m6A_EcoRV"/>
</dbReference>
<evidence type="ECO:0000256" key="4">
    <source>
        <dbReference type="ARBA" id="ARBA00022679"/>
    </source>
</evidence>
<dbReference type="PANTHER" id="PTHR30481">
    <property type="entry name" value="DNA ADENINE METHYLASE"/>
    <property type="match status" value="1"/>
</dbReference>
<keyword evidence="3 8" id="KW-0489">Methyltransferase</keyword>
<dbReference type="EC" id="2.1.1.72" evidence="2 8"/>
<evidence type="ECO:0000256" key="6">
    <source>
        <dbReference type="ARBA" id="ARBA00047942"/>
    </source>
</evidence>
<evidence type="ECO:0000256" key="3">
    <source>
        <dbReference type="ARBA" id="ARBA00022603"/>
    </source>
</evidence>
<dbReference type="PIRSF" id="PIRSF000398">
    <property type="entry name" value="M_m6A_EcoRV"/>
    <property type="match status" value="1"/>
</dbReference>
<accession>A0A6N7W137</accession>
<keyword evidence="5 8" id="KW-0949">S-adenosyl-L-methionine</keyword>
<dbReference type="PROSITE" id="PS00092">
    <property type="entry name" value="N6_MTASE"/>
    <property type="match status" value="1"/>
</dbReference>
<dbReference type="PRINTS" id="PR00505">
    <property type="entry name" value="D12N6MTFRASE"/>
</dbReference>
<proteinExistence type="inferred from homology"/>
<evidence type="ECO:0000256" key="2">
    <source>
        <dbReference type="ARBA" id="ARBA00011900"/>
    </source>
</evidence>
<protein>
    <recommendedName>
        <fullName evidence="2 8">Site-specific DNA-methyltransferase (adenine-specific)</fullName>
        <ecNumber evidence="2 8">2.1.1.72</ecNumber>
    </recommendedName>
</protein>
<gene>
    <name evidence="9" type="ORF">FX155_06340</name>
</gene>
<feature type="binding site" evidence="7">
    <location>
        <position position="180"/>
    </location>
    <ligand>
        <name>S-adenosyl-L-methionine</name>
        <dbReference type="ChEBI" id="CHEBI:59789"/>
    </ligand>
</feature>
<dbReference type="InterPro" id="IPR029063">
    <property type="entry name" value="SAM-dependent_MTases_sf"/>
</dbReference>
<dbReference type="AlphaFoldDB" id="A0A6N7W137"/>
<dbReference type="InterPro" id="IPR002052">
    <property type="entry name" value="DNA_methylase_N6_adenine_CS"/>
</dbReference>
<comment type="catalytic activity">
    <reaction evidence="6 8">
        <text>a 2'-deoxyadenosine in DNA + S-adenosyl-L-methionine = an N(6)-methyl-2'-deoxyadenosine in DNA + S-adenosyl-L-homocysteine + H(+)</text>
        <dbReference type="Rhea" id="RHEA:15197"/>
        <dbReference type="Rhea" id="RHEA-COMP:12418"/>
        <dbReference type="Rhea" id="RHEA-COMP:12419"/>
        <dbReference type="ChEBI" id="CHEBI:15378"/>
        <dbReference type="ChEBI" id="CHEBI:57856"/>
        <dbReference type="ChEBI" id="CHEBI:59789"/>
        <dbReference type="ChEBI" id="CHEBI:90615"/>
        <dbReference type="ChEBI" id="CHEBI:90616"/>
        <dbReference type="EC" id="2.1.1.72"/>
    </reaction>
</comment>
<evidence type="ECO:0000313" key="10">
    <source>
        <dbReference type="Proteomes" id="UP000441455"/>
    </source>
</evidence>
<dbReference type="RefSeq" id="WP_154488118.1">
    <property type="nucleotide sequence ID" value="NZ_VULN01000008.1"/>
</dbReference>
<dbReference type="Gene3D" id="1.10.1020.10">
    <property type="entry name" value="Adenine-specific Methyltransferase, Domain 2"/>
    <property type="match status" value="1"/>
</dbReference>
<evidence type="ECO:0000256" key="5">
    <source>
        <dbReference type="ARBA" id="ARBA00022691"/>
    </source>
</evidence>
<dbReference type="GO" id="GO:0043565">
    <property type="term" value="F:sequence-specific DNA binding"/>
    <property type="evidence" value="ECO:0007669"/>
    <property type="project" value="TreeGrafter"/>
</dbReference>
<dbReference type="GO" id="GO:1904047">
    <property type="term" value="F:S-adenosyl-L-methionine binding"/>
    <property type="evidence" value="ECO:0007669"/>
    <property type="project" value="TreeGrafter"/>
</dbReference>
<dbReference type="NCBIfam" id="TIGR00571">
    <property type="entry name" value="dam"/>
    <property type="match status" value="1"/>
</dbReference>
<dbReference type="EMBL" id="VULN01000008">
    <property type="protein sequence ID" value="MSS82213.1"/>
    <property type="molecule type" value="Genomic_DNA"/>
</dbReference>
<feature type="binding site" evidence="7">
    <location>
        <position position="8"/>
    </location>
    <ligand>
        <name>S-adenosyl-L-methionine</name>
        <dbReference type="ChEBI" id="CHEBI:59789"/>
    </ligand>
</feature>
<dbReference type="GO" id="GO:0006298">
    <property type="term" value="P:mismatch repair"/>
    <property type="evidence" value="ECO:0007669"/>
    <property type="project" value="TreeGrafter"/>
</dbReference>
<dbReference type="SUPFAM" id="SSF53335">
    <property type="entry name" value="S-adenosyl-L-methionine-dependent methyltransferases"/>
    <property type="match status" value="1"/>
</dbReference>
<comment type="caution">
    <text evidence="9">The sequence shown here is derived from an EMBL/GenBank/DDBJ whole genome shotgun (WGS) entry which is preliminary data.</text>
</comment>
<evidence type="ECO:0000256" key="8">
    <source>
        <dbReference type="RuleBase" id="RU361257"/>
    </source>
</evidence>
<dbReference type="Pfam" id="PF02086">
    <property type="entry name" value="MethyltransfD12"/>
    <property type="match status" value="1"/>
</dbReference>
<dbReference type="GO" id="GO:0009307">
    <property type="term" value="P:DNA restriction-modification system"/>
    <property type="evidence" value="ECO:0007669"/>
    <property type="project" value="InterPro"/>
</dbReference>
<dbReference type="Gene3D" id="3.40.50.150">
    <property type="entry name" value="Vaccinia Virus protein VP39"/>
    <property type="match status" value="1"/>
</dbReference>
<name>A0A6N7W137_ACIFE</name>
<keyword evidence="4 8" id="KW-0808">Transferase</keyword>
<evidence type="ECO:0000256" key="7">
    <source>
        <dbReference type="PIRSR" id="PIRSR000398-1"/>
    </source>
</evidence>